<comment type="caution">
    <text evidence="1">The sequence shown here is derived from an EMBL/GenBank/DDBJ whole genome shotgun (WGS) entry which is preliminary data.</text>
</comment>
<dbReference type="Proteomes" id="UP000237749">
    <property type="component" value="Unassembled WGS sequence"/>
</dbReference>
<dbReference type="EMBL" id="PTJA01000004">
    <property type="protein sequence ID" value="PPK81641.1"/>
    <property type="molecule type" value="Genomic_DNA"/>
</dbReference>
<reference evidence="1 2" key="1">
    <citation type="submission" date="2018-02" db="EMBL/GenBank/DDBJ databases">
        <title>Genomic Encyclopedia of Archaeal and Bacterial Type Strains, Phase II (KMG-II): from individual species to whole genera.</title>
        <authorList>
            <person name="Goeker M."/>
        </authorList>
    </citation>
    <scope>NUCLEOTIDE SEQUENCE [LARGE SCALE GENOMIC DNA]</scope>
    <source>
        <strain evidence="1 2">DSM 3808</strain>
    </source>
</reference>
<sequence length="102" mass="11032">MRIIASGDEKEKAVKALGEASDKYFNTIAKGSSLAVEKTKAFLKESVTAGLEFETQMSSVETITKASSYEMERLNLAARKMGETTGFSAKDAGKELERMALA</sequence>
<organism evidence="1 2">
    <name type="scientific">Lacrimispora xylanisolvens</name>
    <dbReference type="NCBI Taxonomy" id="384636"/>
    <lineage>
        <taxon>Bacteria</taxon>
        <taxon>Bacillati</taxon>
        <taxon>Bacillota</taxon>
        <taxon>Clostridia</taxon>
        <taxon>Lachnospirales</taxon>
        <taxon>Lachnospiraceae</taxon>
        <taxon>Lacrimispora</taxon>
    </lineage>
</organism>
<evidence type="ECO:0000313" key="1">
    <source>
        <dbReference type="EMBL" id="PPK81641.1"/>
    </source>
</evidence>
<dbReference type="AlphaFoldDB" id="A0A2S6HUY1"/>
<dbReference type="InterPro" id="IPR010090">
    <property type="entry name" value="Phage_tape_meas"/>
</dbReference>
<dbReference type="NCBIfam" id="TIGR01760">
    <property type="entry name" value="tape_meas_TP901"/>
    <property type="match status" value="1"/>
</dbReference>
<evidence type="ECO:0000313" key="2">
    <source>
        <dbReference type="Proteomes" id="UP000237749"/>
    </source>
</evidence>
<accession>A0A2S6HUY1</accession>
<name>A0A2S6HUY1_9FIRM</name>
<dbReference type="RefSeq" id="WP_104436721.1">
    <property type="nucleotide sequence ID" value="NZ_PTJA01000004.1"/>
</dbReference>
<proteinExistence type="predicted"/>
<gene>
    <name evidence="1" type="ORF">BXY41_104444</name>
</gene>
<keyword evidence="2" id="KW-1185">Reference proteome</keyword>
<protein>
    <submittedName>
        <fullName evidence="1">TP901 family phage tail tape measure protein</fullName>
    </submittedName>
</protein>